<dbReference type="CDD" id="cd03392">
    <property type="entry name" value="PAP2_like_2"/>
    <property type="match status" value="1"/>
</dbReference>
<dbReference type="InterPro" id="IPR036938">
    <property type="entry name" value="PAP2/HPO_sf"/>
</dbReference>
<evidence type="ECO:0000313" key="3">
    <source>
        <dbReference type="EMBL" id="MFC6254165.1"/>
    </source>
</evidence>
<accession>A0ABW1T9C3</accession>
<dbReference type="Pfam" id="PF01569">
    <property type="entry name" value="PAP2"/>
    <property type="match status" value="1"/>
</dbReference>
<feature type="domain" description="Phosphatidic acid phosphatase type 2/haloperoxidase" evidence="2">
    <location>
        <begin position="83"/>
        <end position="197"/>
    </location>
</feature>
<dbReference type="SUPFAM" id="SSF48317">
    <property type="entry name" value="Acid phosphatase/Vanadium-dependent haloperoxidase"/>
    <property type="match status" value="1"/>
</dbReference>
<dbReference type="EMBL" id="JBHSSA010000049">
    <property type="protein sequence ID" value="MFC6254165.1"/>
    <property type="molecule type" value="Genomic_DNA"/>
</dbReference>
<sequence>MQASQKKVIGTGLLAVFAYLAYCVVTHAAWLQQFDSSVATLVAKTVTPTNSIVLKGIAFLGSPATVIGITCILCLWLWIRHGAVLSLWVGGLQLFGSAITEVIKKLVARPRPLHQLIPDTGFSFPSGHTFCTTIFVFTILMLVLPAIKKRHCRIVAVIAGIIWIAFVAMSRVYFRDHFASDVIGSVLLASGYWLLVTPYEMQIKKLIGKLIPERIQSV</sequence>
<feature type="transmembrane region" description="Helical" evidence="1">
    <location>
        <begin position="127"/>
        <end position="147"/>
    </location>
</feature>
<feature type="transmembrane region" description="Helical" evidence="1">
    <location>
        <begin position="178"/>
        <end position="196"/>
    </location>
</feature>
<feature type="transmembrane region" description="Helical" evidence="1">
    <location>
        <begin position="85"/>
        <end position="107"/>
    </location>
</feature>
<keyword evidence="4" id="KW-1185">Reference proteome</keyword>
<keyword evidence="1" id="KW-1133">Transmembrane helix</keyword>
<feature type="transmembrane region" description="Helical" evidence="1">
    <location>
        <begin position="154"/>
        <end position="172"/>
    </location>
</feature>
<evidence type="ECO:0000256" key="1">
    <source>
        <dbReference type="SAM" id="Phobius"/>
    </source>
</evidence>
<reference evidence="4" key="1">
    <citation type="journal article" date="2019" name="Int. J. Syst. Evol. Microbiol.">
        <title>The Global Catalogue of Microorganisms (GCM) 10K type strain sequencing project: providing services to taxonomists for standard genome sequencing and annotation.</title>
        <authorList>
            <consortium name="The Broad Institute Genomics Platform"/>
            <consortium name="The Broad Institute Genome Sequencing Center for Infectious Disease"/>
            <person name="Wu L."/>
            <person name="Ma J."/>
        </authorList>
    </citation>
    <scope>NUCLEOTIDE SEQUENCE [LARGE SCALE GENOMIC DNA]</scope>
    <source>
        <strain evidence="4">CCM 8950</strain>
    </source>
</reference>
<dbReference type="PANTHER" id="PTHR14969">
    <property type="entry name" value="SPHINGOSINE-1-PHOSPHATE PHOSPHOHYDROLASE"/>
    <property type="match status" value="1"/>
</dbReference>
<gene>
    <name evidence="3" type="ORF">ACFP1H_06150</name>
</gene>
<evidence type="ECO:0000259" key="2">
    <source>
        <dbReference type="SMART" id="SM00014"/>
    </source>
</evidence>
<proteinExistence type="predicted"/>
<feature type="transmembrane region" description="Helical" evidence="1">
    <location>
        <begin position="52"/>
        <end position="78"/>
    </location>
</feature>
<evidence type="ECO:0000313" key="4">
    <source>
        <dbReference type="Proteomes" id="UP001596190"/>
    </source>
</evidence>
<organism evidence="3 4">
    <name type="scientific">Secundilactobacillus hailunensis</name>
    <dbReference type="NCBI Taxonomy" id="2559923"/>
    <lineage>
        <taxon>Bacteria</taxon>
        <taxon>Bacillati</taxon>
        <taxon>Bacillota</taxon>
        <taxon>Bacilli</taxon>
        <taxon>Lactobacillales</taxon>
        <taxon>Lactobacillaceae</taxon>
        <taxon>Secundilactobacillus</taxon>
    </lineage>
</organism>
<name>A0ABW1T9C3_9LACO</name>
<comment type="caution">
    <text evidence="3">The sequence shown here is derived from an EMBL/GenBank/DDBJ whole genome shotgun (WGS) entry which is preliminary data.</text>
</comment>
<dbReference type="InterPro" id="IPR000326">
    <property type="entry name" value="PAP2/HPO"/>
</dbReference>
<protein>
    <submittedName>
        <fullName evidence="3">Phosphatase PAP2 family protein</fullName>
    </submittedName>
</protein>
<dbReference type="SMART" id="SM00014">
    <property type="entry name" value="acidPPc"/>
    <property type="match status" value="1"/>
</dbReference>
<dbReference type="PANTHER" id="PTHR14969:SF13">
    <property type="entry name" value="AT30094P"/>
    <property type="match status" value="1"/>
</dbReference>
<keyword evidence="1" id="KW-0472">Membrane</keyword>
<feature type="transmembrane region" description="Helical" evidence="1">
    <location>
        <begin position="12"/>
        <end position="32"/>
    </location>
</feature>
<dbReference type="Proteomes" id="UP001596190">
    <property type="component" value="Unassembled WGS sequence"/>
</dbReference>
<keyword evidence="1" id="KW-0812">Transmembrane</keyword>
<dbReference type="RefSeq" id="WP_137630813.1">
    <property type="nucleotide sequence ID" value="NZ_BJDO01000015.1"/>
</dbReference>
<dbReference type="Gene3D" id="1.20.144.10">
    <property type="entry name" value="Phosphatidic acid phosphatase type 2/haloperoxidase"/>
    <property type="match status" value="2"/>
</dbReference>